<dbReference type="PANTHER" id="PTHR43289">
    <property type="entry name" value="MITOGEN-ACTIVATED PROTEIN KINASE KINASE KINASE 20-RELATED"/>
    <property type="match status" value="1"/>
</dbReference>
<dbReference type="Gene3D" id="1.10.510.10">
    <property type="entry name" value="Transferase(Phosphotransferase) domain 1"/>
    <property type="match status" value="1"/>
</dbReference>
<evidence type="ECO:0000256" key="1">
    <source>
        <dbReference type="ARBA" id="ARBA00022679"/>
    </source>
</evidence>
<dbReference type="KEGG" id="ddz:DSYM_18590"/>
<dbReference type="PROSITE" id="PS00108">
    <property type="entry name" value="PROTEIN_KINASE_ST"/>
    <property type="match status" value="1"/>
</dbReference>
<dbReference type="Proteomes" id="UP000662914">
    <property type="component" value="Chromosome"/>
</dbReference>
<dbReference type="GO" id="GO:0004674">
    <property type="term" value="F:protein serine/threonine kinase activity"/>
    <property type="evidence" value="ECO:0007669"/>
    <property type="project" value="UniProtKB-KW"/>
</dbReference>
<keyword evidence="3 6" id="KW-0418">Kinase</keyword>
<dbReference type="InterPro" id="IPR008271">
    <property type="entry name" value="Ser/Thr_kinase_AS"/>
</dbReference>
<evidence type="ECO:0000259" key="5">
    <source>
        <dbReference type="PROSITE" id="PS50011"/>
    </source>
</evidence>
<dbReference type="Pfam" id="PF00069">
    <property type="entry name" value="Pkinase"/>
    <property type="match status" value="1"/>
</dbReference>
<name>A0A809R0J3_9PROT</name>
<organism evidence="6 7">
    <name type="scientific">Candidatus Desulfobacillus denitrificans</name>
    <dbReference type="NCBI Taxonomy" id="2608985"/>
    <lineage>
        <taxon>Bacteria</taxon>
        <taxon>Pseudomonadati</taxon>
        <taxon>Pseudomonadota</taxon>
        <taxon>Betaproteobacteria</taxon>
        <taxon>Candidatus Desulfobacillus</taxon>
    </lineage>
</organism>
<sequence length="308" mass="33946">MPTPADLPSLPQGFQLDAYRIRRRIAQGGFSIVYLAEDAAGLPVAIKEYLPVGLARRDAESADVAVDAGHQAVFNAGMKWFFEEGRLLAGIDHPNVVRVLNFFRANGTAYLVMRYEDGCDLKEHVRRLAEGGKPVDEDFLRNVFARLLSGLREVHARKLLHLDIKPANIYVRDDGHPVLLDFGATRRGLGPDAGSHAVFTPGFAAPEQQGSGEPLGPWTDIYSVGASLYGCLAGETPQPADRRLAKDELPPAVARWGKRYSPQLLELIDWCLMLPVARRPQSVFALQKVLSGEQLDLVDPAWFEKPAE</sequence>
<keyword evidence="2" id="KW-0547">Nucleotide-binding</keyword>
<protein>
    <submittedName>
        <fullName evidence="6">Serine/threonine protein kinase</fullName>
    </submittedName>
</protein>
<evidence type="ECO:0000256" key="4">
    <source>
        <dbReference type="ARBA" id="ARBA00022840"/>
    </source>
</evidence>
<gene>
    <name evidence="6" type="ORF">DSYM_18590</name>
</gene>
<dbReference type="GO" id="GO:0005524">
    <property type="term" value="F:ATP binding"/>
    <property type="evidence" value="ECO:0007669"/>
    <property type="project" value="UniProtKB-KW"/>
</dbReference>
<dbReference type="SMART" id="SM00220">
    <property type="entry name" value="S_TKc"/>
    <property type="match status" value="1"/>
</dbReference>
<dbReference type="PANTHER" id="PTHR43289:SF34">
    <property type="entry name" value="SERINE_THREONINE-PROTEIN KINASE YBDM-RELATED"/>
    <property type="match status" value="1"/>
</dbReference>
<evidence type="ECO:0000256" key="2">
    <source>
        <dbReference type="ARBA" id="ARBA00022741"/>
    </source>
</evidence>
<dbReference type="EMBL" id="AP021857">
    <property type="protein sequence ID" value="BBO21160.1"/>
    <property type="molecule type" value="Genomic_DNA"/>
</dbReference>
<keyword evidence="6" id="KW-0723">Serine/threonine-protein kinase</keyword>
<dbReference type="Gene3D" id="3.30.200.20">
    <property type="entry name" value="Phosphorylase Kinase, domain 1"/>
    <property type="match status" value="1"/>
</dbReference>
<dbReference type="InterPro" id="IPR011009">
    <property type="entry name" value="Kinase-like_dom_sf"/>
</dbReference>
<dbReference type="SUPFAM" id="SSF56112">
    <property type="entry name" value="Protein kinase-like (PK-like)"/>
    <property type="match status" value="1"/>
</dbReference>
<keyword evidence="4" id="KW-0067">ATP-binding</keyword>
<keyword evidence="1" id="KW-0808">Transferase</keyword>
<accession>A0A809R0J3</accession>
<dbReference type="AlphaFoldDB" id="A0A809R0J3"/>
<reference evidence="6" key="1">
    <citation type="journal article" name="DNA Res.">
        <title>The physiological potential of anammox bacteria as revealed by their core genome structure.</title>
        <authorList>
            <person name="Okubo T."/>
            <person name="Toyoda A."/>
            <person name="Fukuhara K."/>
            <person name="Uchiyama I."/>
            <person name="Harigaya Y."/>
            <person name="Kuroiwa M."/>
            <person name="Suzuki T."/>
            <person name="Murakami Y."/>
            <person name="Suwa Y."/>
            <person name="Takami H."/>
        </authorList>
    </citation>
    <scope>NUCLEOTIDE SEQUENCE</scope>
    <source>
        <strain evidence="6">317325-3</strain>
    </source>
</reference>
<evidence type="ECO:0000256" key="3">
    <source>
        <dbReference type="ARBA" id="ARBA00022777"/>
    </source>
</evidence>
<evidence type="ECO:0000313" key="6">
    <source>
        <dbReference type="EMBL" id="BBO21160.1"/>
    </source>
</evidence>
<dbReference type="InterPro" id="IPR000719">
    <property type="entry name" value="Prot_kinase_dom"/>
</dbReference>
<dbReference type="CDD" id="cd14014">
    <property type="entry name" value="STKc_PknB_like"/>
    <property type="match status" value="1"/>
</dbReference>
<feature type="domain" description="Protein kinase" evidence="5">
    <location>
        <begin position="19"/>
        <end position="303"/>
    </location>
</feature>
<dbReference type="PROSITE" id="PS50011">
    <property type="entry name" value="PROTEIN_KINASE_DOM"/>
    <property type="match status" value="1"/>
</dbReference>
<proteinExistence type="predicted"/>
<evidence type="ECO:0000313" key="7">
    <source>
        <dbReference type="Proteomes" id="UP000662914"/>
    </source>
</evidence>